<dbReference type="InterPro" id="IPR014718">
    <property type="entry name" value="GH-type_carb-bd"/>
</dbReference>
<proteinExistence type="predicted"/>
<gene>
    <name evidence="1" type="ORF">DFJ68_2286</name>
</gene>
<dbReference type="GO" id="GO:0016853">
    <property type="term" value="F:isomerase activity"/>
    <property type="evidence" value="ECO:0007669"/>
    <property type="project" value="InterPro"/>
</dbReference>
<reference evidence="1 2" key="1">
    <citation type="submission" date="2018-10" db="EMBL/GenBank/DDBJ databases">
        <title>Sequencing the genomes of 1000 actinobacteria strains.</title>
        <authorList>
            <person name="Klenk H.-P."/>
        </authorList>
    </citation>
    <scope>NUCLEOTIDE SEQUENCE [LARGE SCALE GENOMIC DNA]</scope>
    <source>
        <strain evidence="1 2">DSM 44267</strain>
    </source>
</reference>
<comment type="caution">
    <text evidence="1">The sequence shown here is derived from an EMBL/GenBank/DDBJ whole genome shotgun (WGS) entry which is preliminary data.</text>
</comment>
<dbReference type="InterPro" id="IPR008183">
    <property type="entry name" value="Aldose_1/G6P_1-epimerase"/>
</dbReference>
<dbReference type="InterPro" id="IPR011013">
    <property type="entry name" value="Gal_mutarotase_sf_dom"/>
</dbReference>
<dbReference type="GO" id="GO:0005975">
    <property type="term" value="P:carbohydrate metabolic process"/>
    <property type="evidence" value="ECO:0007669"/>
    <property type="project" value="InterPro"/>
</dbReference>
<dbReference type="EMBL" id="RBXT01000001">
    <property type="protein sequence ID" value="RKT78832.1"/>
    <property type="molecule type" value="Genomic_DNA"/>
</dbReference>
<sequence length="313" mass="33630">MRALTPVPAGRPVSPTGQQWTISHGPFEATVVEVGGGLRTFTRDGVDVVAGYGELEGCASGRGQQLIPWPNRIRDGRYTFGDSPKPLQLPLTEVPFANASHGLVRWALWELVELTPDAVVVGYRLHPQPGWPHHLDLRTTYALDDAGLTVTAAARNVGATAAPFGYGAHPYLATGETPLPEIELGVPASTWVEVDERKLPVATHPVDGGEYDFRDARPVGTADLDTAFTGVTRDDDGCWRVTVRSGDRGASLWADEAFPWLQVFTAIARDRKDVVGVAVEPMSCPADAFNSGDSLVVLQPGDEWTGTWGVSPL</sequence>
<dbReference type="Pfam" id="PF01263">
    <property type="entry name" value="Aldose_epim"/>
    <property type="match status" value="1"/>
</dbReference>
<dbReference type="GO" id="GO:0030246">
    <property type="term" value="F:carbohydrate binding"/>
    <property type="evidence" value="ECO:0007669"/>
    <property type="project" value="InterPro"/>
</dbReference>
<dbReference type="RefSeq" id="WP_121033305.1">
    <property type="nucleotide sequence ID" value="NZ_RBXT01000001.1"/>
</dbReference>
<protein>
    <submittedName>
        <fullName evidence="1">Aldose 1-epimerase</fullName>
    </submittedName>
</protein>
<dbReference type="Proteomes" id="UP000278440">
    <property type="component" value="Unassembled WGS sequence"/>
</dbReference>
<dbReference type="Gene3D" id="2.70.98.10">
    <property type="match status" value="1"/>
</dbReference>
<evidence type="ECO:0000313" key="1">
    <source>
        <dbReference type="EMBL" id="RKT78832.1"/>
    </source>
</evidence>
<dbReference type="AlphaFoldDB" id="A0A495XY23"/>
<keyword evidence="2" id="KW-1185">Reference proteome</keyword>
<organism evidence="1 2">
    <name type="scientific">Terracoccus luteus</name>
    <dbReference type="NCBI Taxonomy" id="53356"/>
    <lineage>
        <taxon>Bacteria</taxon>
        <taxon>Bacillati</taxon>
        <taxon>Actinomycetota</taxon>
        <taxon>Actinomycetes</taxon>
        <taxon>Micrococcales</taxon>
        <taxon>Intrasporangiaceae</taxon>
        <taxon>Terracoccus</taxon>
    </lineage>
</organism>
<name>A0A495XY23_9MICO</name>
<dbReference type="SUPFAM" id="SSF74650">
    <property type="entry name" value="Galactose mutarotase-like"/>
    <property type="match status" value="1"/>
</dbReference>
<dbReference type="CDD" id="cd09022">
    <property type="entry name" value="Aldose_epim_Ec_YihR"/>
    <property type="match status" value="1"/>
</dbReference>
<evidence type="ECO:0000313" key="2">
    <source>
        <dbReference type="Proteomes" id="UP000278440"/>
    </source>
</evidence>
<dbReference type="OrthoDB" id="4739604at2"/>
<dbReference type="InterPro" id="IPR037480">
    <property type="entry name" value="YihR-like"/>
</dbReference>
<accession>A0A495XY23</accession>